<dbReference type="Gene3D" id="1.10.287.70">
    <property type="match status" value="1"/>
</dbReference>
<dbReference type="eggNOG" id="ENOG502S94I">
    <property type="taxonomic scope" value="Eukaryota"/>
</dbReference>
<feature type="transmembrane region" description="Helical" evidence="11">
    <location>
        <begin position="331"/>
        <end position="349"/>
    </location>
</feature>
<keyword evidence="9" id="KW-1071">Ligand-gated ion channel</keyword>
<dbReference type="InterPro" id="IPR015683">
    <property type="entry name" value="Ionotropic_Glu_rcpt"/>
</dbReference>
<keyword evidence="15" id="KW-1185">Reference proteome</keyword>
<proteinExistence type="predicted"/>
<evidence type="ECO:0000256" key="8">
    <source>
        <dbReference type="ARBA" id="ARBA00023180"/>
    </source>
</evidence>
<dbReference type="EMBL" id="CP001575">
    <property type="protein sequence ID" value="ACO69218.1"/>
    <property type="molecule type" value="Genomic_DNA"/>
</dbReference>
<evidence type="ECO:0000256" key="4">
    <source>
        <dbReference type="ARBA" id="ARBA00022989"/>
    </source>
</evidence>
<keyword evidence="2" id="KW-0813">Transport</keyword>
<evidence type="ECO:0000256" key="3">
    <source>
        <dbReference type="ARBA" id="ARBA00022692"/>
    </source>
</evidence>
<dbReference type="Pfam" id="PF00060">
    <property type="entry name" value="Lig_chan"/>
    <property type="match status" value="1"/>
</dbReference>
<dbReference type="PANTHER" id="PTHR18966">
    <property type="entry name" value="IONOTROPIC GLUTAMATE RECEPTOR"/>
    <property type="match status" value="1"/>
</dbReference>
<protein>
    <submittedName>
        <fullName evidence="14">Glutamate-gated ion channel neurotransmitter receptor family</fullName>
    </submittedName>
</protein>
<reference evidence="14 15" key="1">
    <citation type="journal article" date="2009" name="Science">
        <title>Green evolution and dynamic adaptations revealed by genomes of the marine picoeukaryotes Micromonas.</title>
        <authorList>
            <person name="Worden A.Z."/>
            <person name="Lee J.H."/>
            <person name="Mock T."/>
            <person name="Rouze P."/>
            <person name="Simmons M.P."/>
            <person name="Aerts A.L."/>
            <person name="Allen A.E."/>
            <person name="Cuvelier M.L."/>
            <person name="Derelle E."/>
            <person name="Everett M.V."/>
            <person name="Foulon E."/>
            <person name="Grimwood J."/>
            <person name="Gundlach H."/>
            <person name="Henrissat B."/>
            <person name="Napoli C."/>
            <person name="McDonald S.M."/>
            <person name="Parker M.S."/>
            <person name="Rombauts S."/>
            <person name="Salamov A."/>
            <person name="Von Dassow P."/>
            <person name="Badger J.H."/>
            <person name="Coutinho P.M."/>
            <person name="Demir E."/>
            <person name="Dubchak I."/>
            <person name="Gentemann C."/>
            <person name="Eikrem W."/>
            <person name="Gready J.E."/>
            <person name="John U."/>
            <person name="Lanier W."/>
            <person name="Lindquist E.A."/>
            <person name="Lucas S."/>
            <person name="Mayer K.F."/>
            <person name="Moreau H."/>
            <person name="Not F."/>
            <person name="Otillar R."/>
            <person name="Panaud O."/>
            <person name="Pangilinan J."/>
            <person name="Paulsen I."/>
            <person name="Piegu B."/>
            <person name="Poliakov A."/>
            <person name="Robbens S."/>
            <person name="Schmutz J."/>
            <person name="Toulza E."/>
            <person name="Wyss T."/>
            <person name="Zelensky A."/>
            <person name="Zhou K."/>
            <person name="Armbrust E.V."/>
            <person name="Bhattacharya D."/>
            <person name="Goodenough U.W."/>
            <person name="Van de Peer Y."/>
            <person name="Grigoriev I.V."/>
        </authorList>
    </citation>
    <scope>NUCLEOTIDE SEQUENCE [LARGE SCALE GENOMIC DNA]</scope>
    <source>
        <strain evidence="15">RCC299 / NOUM17</strain>
    </source>
</reference>
<feature type="signal peptide" evidence="12">
    <location>
        <begin position="1"/>
        <end position="31"/>
    </location>
</feature>
<gene>
    <name evidence="14" type="ORF">MICPUN_60781</name>
</gene>
<dbReference type="RefSeq" id="XP_002507960.1">
    <property type="nucleotide sequence ID" value="XM_002507914.1"/>
</dbReference>
<evidence type="ECO:0000256" key="10">
    <source>
        <dbReference type="ARBA" id="ARBA00023303"/>
    </source>
</evidence>
<keyword evidence="7 14" id="KW-0675">Receptor</keyword>
<comment type="subcellular location">
    <subcellularLocation>
        <location evidence="1">Membrane</location>
        <topology evidence="1">Multi-pass membrane protein</topology>
    </subcellularLocation>
</comment>
<dbReference type="KEGG" id="mis:MICPUN_60781"/>
<dbReference type="AlphaFoldDB" id="C1FG94"/>
<keyword evidence="5" id="KW-0406">Ion transport</keyword>
<evidence type="ECO:0000256" key="9">
    <source>
        <dbReference type="ARBA" id="ARBA00023286"/>
    </source>
</evidence>
<dbReference type="OrthoDB" id="410509at2759"/>
<feature type="domain" description="Ionotropic glutamate receptor C-terminal" evidence="13">
    <location>
        <begin position="330"/>
        <end position="576"/>
    </location>
</feature>
<evidence type="ECO:0000256" key="5">
    <source>
        <dbReference type="ARBA" id="ARBA00023065"/>
    </source>
</evidence>
<dbReference type="GO" id="GO:0015276">
    <property type="term" value="F:ligand-gated monoatomic ion channel activity"/>
    <property type="evidence" value="ECO:0007669"/>
    <property type="project" value="InterPro"/>
</dbReference>
<keyword evidence="4 11" id="KW-1133">Transmembrane helix</keyword>
<dbReference type="GeneID" id="8245882"/>
<accession>C1FG94</accession>
<keyword evidence="12" id="KW-0732">Signal</keyword>
<evidence type="ECO:0000256" key="12">
    <source>
        <dbReference type="SAM" id="SignalP"/>
    </source>
</evidence>
<evidence type="ECO:0000259" key="13">
    <source>
        <dbReference type="Pfam" id="PF00060"/>
    </source>
</evidence>
<evidence type="ECO:0000256" key="11">
    <source>
        <dbReference type="SAM" id="Phobius"/>
    </source>
</evidence>
<keyword evidence="6 11" id="KW-0472">Membrane</keyword>
<feature type="transmembrane region" description="Helical" evidence="11">
    <location>
        <begin position="395"/>
        <end position="421"/>
    </location>
</feature>
<evidence type="ECO:0000256" key="1">
    <source>
        <dbReference type="ARBA" id="ARBA00004141"/>
    </source>
</evidence>
<dbReference type="InterPro" id="IPR001320">
    <property type="entry name" value="Iontro_rcpt_C"/>
</dbReference>
<evidence type="ECO:0000256" key="6">
    <source>
        <dbReference type="ARBA" id="ARBA00023136"/>
    </source>
</evidence>
<dbReference type="GO" id="GO:0016020">
    <property type="term" value="C:membrane"/>
    <property type="evidence" value="ECO:0007669"/>
    <property type="project" value="UniProtKB-SubCell"/>
</dbReference>
<keyword evidence="10" id="KW-0407">Ion channel</keyword>
<organism evidence="14 15">
    <name type="scientific">Micromonas commoda (strain RCC299 / NOUM17 / CCMP2709)</name>
    <name type="common">Picoplanktonic green alga</name>
    <dbReference type="NCBI Taxonomy" id="296587"/>
    <lineage>
        <taxon>Eukaryota</taxon>
        <taxon>Viridiplantae</taxon>
        <taxon>Chlorophyta</taxon>
        <taxon>Mamiellophyceae</taxon>
        <taxon>Mamiellales</taxon>
        <taxon>Mamiellaceae</taxon>
        <taxon>Micromonas</taxon>
    </lineage>
</organism>
<keyword evidence="3 11" id="KW-0812">Transmembrane</keyword>
<feature type="transmembrane region" description="Helical" evidence="11">
    <location>
        <begin position="571"/>
        <end position="591"/>
    </location>
</feature>
<sequence>MRVSGTLSLRHRGFLSLVIALLCSLALLAAAETIVSPDEIVSLDDLTFDLRVDDAAASPATSHRRLLAAADSLVNGSTSACACLQPPTTPPAGGTVFGYGCHAHDNYTSCGSSKHCKDKWCYVASGSCTIENHLSDKSVPAEVSSDPLVSTATPAAGTTPLHYSYATCGYVDRYTLTKSMKSLSGVTVKTMYLANTGGWKGTKCDETIKSGGIGTKDKCRGGAYRFIELLQAAEGFVVEEVNKFEPVVAAQKPRGKATLGFNPKDFQLCVSAVGMGFLDLCNAAIVLTPERTQIAPFITLFEEPVYLVSKYDVETESFAKKLRSAFAPFEWQLWFLILFLVVVISGLIGSMEHRPGGEFEGRGMVTTTVEATHDGISSLLGGGSKFEPITLGGKFASIGLGFLILLTISAYTANLASYLIVQRSRTTEVQSIVDAVRLRKTMCAHRVDKNGLLLNYPDLPKELLIESPTRTQALKDAVDGTCDLAIAREEELQFQRGLGEACTMQFVGAPLFTLAVGVPVSPRYFMRFQNAIARATTNGLVRQAMKETLPVNACPVRSAVNTNSGMTIDQMAGPLLLSAVFSIFGILCHLASTRLTTGKKDAKGSTEDHDHVTSVRSMLIHIERQQAEILDHLGVGASNAA</sequence>
<evidence type="ECO:0000313" key="14">
    <source>
        <dbReference type="EMBL" id="ACO69218.1"/>
    </source>
</evidence>
<name>C1FG94_MICCC</name>
<evidence type="ECO:0000313" key="15">
    <source>
        <dbReference type="Proteomes" id="UP000002009"/>
    </source>
</evidence>
<dbReference type="Proteomes" id="UP000002009">
    <property type="component" value="Chromosome 8"/>
</dbReference>
<evidence type="ECO:0000256" key="2">
    <source>
        <dbReference type="ARBA" id="ARBA00022448"/>
    </source>
</evidence>
<dbReference type="InParanoid" id="C1FG94"/>
<keyword evidence="8" id="KW-0325">Glycoprotein</keyword>
<feature type="chain" id="PRO_5002907652" evidence="12">
    <location>
        <begin position="32"/>
        <end position="641"/>
    </location>
</feature>
<evidence type="ECO:0000256" key="7">
    <source>
        <dbReference type="ARBA" id="ARBA00023170"/>
    </source>
</evidence>